<dbReference type="AlphaFoldDB" id="A0A815BBV0"/>
<dbReference type="Pfam" id="PF25794">
    <property type="entry name" value="SACS"/>
    <property type="match status" value="1"/>
</dbReference>
<name>A0A815BBV0_9BILA</name>
<dbReference type="InterPro" id="IPR058210">
    <property type="entry name" value="SACS/Nov_dom"/>
</dbReference>
<evidence type="ECO:0000259" key="1">
    <source>
        <dbReference type="Pfam" id="PF25794"/>
    </source>
</evidence>
<reference evidence="2" key="1">
    <citation type="submission" date="2021-02" db="EMBL/GenBank/DDBJ databases">
        <authorList>
            <person name="Nowell W R."/>
        </authorList>
    </citation>
    <scope>NUCLEOTIDE SEQUENCE</scope>
</reference>
<gene>
    <name evidence="2" type="ORF">GPM918_LOCUS26823</name>
    <name evidence="3" type="ORF">SRO942_LOCUS27042</name>
</gene>
<dbReference type="OrthoDB" id="1262810at2759"/>
<dbReference type="PANTHER" id="PTHR32387">
    <property type="entry name" value="WU:FJ29H11"/>
    <property type="match status" value="1"/>
</dbReference>
<dbReference type="EMBL" id="CAJNOQ010010970">
    <property type="protein sequence ID" value="CAF1265564.1"/>
    <property type="molecule type" value="Genomic_DNA"/>
</dbReference>
<dbReference type="InterPro" id="IPR052957">
    <property type="entry name" value="Auxin_embryo_med"/>
</dbReference>
<proteinExistence type="predicted"/>
<keyword evidence="4" id="KW-1185">Reference proteome</keyword>
<feature type="non-terminal residue" evidence="2">
    <location>
        <position position="568"/>
    </location>
</feature>
<evidence type="ECO:0000313" key="3">
    <source>
        <dbReference type="EMBL" id="CAF4048034.1"/>
    </source>
</evidence>
<dbReference type="Proteomes" id="UP000681722">
    <property type="component" value="Unassembled WGS sequence"/>
</dbReference>
<feature type="domain" description="Sacsin/Nov" evidence="1">
    <location>
        <begin position="38"/>
        <end position="242"/>
    </location>
</feature>
<dbReference type="InterPro" id="IPR036890">
    <property type="entry name" value="HATPase_C_sf"/>
</dbReference>
<dbReference type="SUPFAM" id="SSF55874">
    <property type="entry name" value="ATPase domain of HSP90 chaperone/DNA topoisomerase II/histidine kinase"/>
    <property type="match status" value="1"/>
</dbReference>
<dbReference type="Proteomes" id="UP000663829">
    <property type="component" value="Unassembled WGS sequence"/>
</dbReference>
<dbReference type="NCBIfam" id="NF047352">
    <property type="entry name" value="P_loop_sacsin"/>
    <property type="match status" value="1"/>
</dbReference>
<comment type="caution">
    <text evidence="2">The sequence shown here is derived from an EMBL/GenBank/DDBJ whole genome shotgun (WGS) entry which is preliminary data.</text>
</comment>
<sequence length="568" mass="66595">MSLKTKVNQLFIEKSTYLYPEQAVDIAESLNSLSNDLYTDSVRFVYELLQNADDASSNDLNNPTKVIIALIDGYLIVAHNGIPFNAKNLTAICSINRGTKRSETHKTGYKGIGFKAVFGKSDYVLIYSNGEYFRFDSSYHFLWDKDKWKIDQDTWIKDNERSFIYPWQIIPIWTEIDDVPLNIQNFIKKQQHSCRVATIMRLKNILETEQGIIQLQHQTHMLLFLRNIIEIQFCLHNSSHHTLTIEKNLNNFTRKLFVNGQIQSKWIIKQLEINIPNNVYQDLKNDLKIPEKLKSSQIAEIFFAAKFNENNIIKLNRFENVLYSYIPTKISQYKFSLLVNANFLTNTSREQLHIDSVWNQWLFEQIPIEIFKWIGELEKSVWCHQAYILIPTKLELTNDLLAKKYNESCNKGIREIKFILNNRQDSDLLKMNEAIIDLTALSQQTFVGHDAIRTFILENSPKTSSLALHPFVQPSSELRTMGIKTFDWNDCIKLFQSSNFSHTMSIENNQKLIVYLYNRSISETETTIKELIQRIPFIMDQKKRLKIPKNINFPLFYDENWSCTKCQE</sequence>
<evidence type="ECO:0000313" key="2">
    <source>
        <dbReference type="EMBL" id="CAF1265564.1"/>
    </source>
</evidence>
<accession>A0A815BBV0</accession>
<protein>
    <recommendedName>
        <fullName evidence="1">Sacsin/Nov domain-containing protein</fullName>
    </recommendedName>
</protein>
<dbReference type="EMBL" id="CAJOBC010020758">
    <property type="protein sequence ID" value="CAF4048034.1"/>
    <property type="molecule type" value="Genomic_DNA"/>
</dbReference>
<dbReference type="Gene3D" id="3.30.565.10">
    <property type="entry name" value="Histidine kinase-like ATPase, C-terminal domain"/>
    <property type="match status" value="1"/>
</dbReference>
<organism evidence="2 4">
    <name type="scientific">Didymodactylos carnosus</name>
    <dbReference type="NCBI Taxonomy" id="1234261"/>
    <lineage>
        <taxon>Eukaryota</taxon>
        <taxon>Metazoa</taxon>
        <taxon>Spiralia</taxon>
        <taxon>Gnathifera</taxon>
        <taxon>Rotifera</taxon>
        <taxon>Eurotatoria</taxon>
        <taxon>Bdelloidea</taxon>
        <taxon>Philodinida</taxon>
        <taxon>Philodinidae</taxon>
        <taxon>Didymodactylos</taxon>
    </lineage>
</organism>
<evidence type="ECO:0000313" key="4">
    <source>
        <dbReference type="Proteomes" id="UP000663829"/>
    </source>
</evidence>
<dbReference type="PANTHER" id="PTHR32387:SF0">
    <property type="entry name" value="PROTEIN NO VEIN"/>
    <property type="match status" value="1"/>
</dbReference>